<sequence length="149" mass="16105">MADQERFVHAVHIVARALGRISRERARAVDVTPQQAETLQLIFERGAVSTSSLAEQLGIDPSTASRNLSGLERSGLISRKKGTDDARQTDVRLTPRGKRVAESVAAGSSTSFTAVLDQLPRADRQRVTDALELLARALDSNDANGDAKR</sequence>
<evidence type="ECO:0000256" key="3">
    <source>
        <dbReference type="ARBA" id="ARBA00023163"/>
    </source>
</evidence>
<dbReference type="RefSeq" id="WP_394849485.1">
    <property type="nucleotide sequence ID" value="NZ_CP089982.1"/>
</dbReference>
<accession>A0ABZ2KJL2</accession>
<dbReference type="EMBL" id="CP089982">
    <property type="protein sequence ID" value="WXA98863.1"/>
    <property type="molecule type" value="Genomic_DNA"/>
</dbReference>
<organism evidence="7 8">
    <name type="scientific">Pendulispora brunnea</name>
    <dbReference type="NCBI Taxonomy" id="2905690"/>
    <lineage>
        <taxon>Bacteria</taxon>
        <taxon>Pseudomonadati</taxon>
        <taxon>Myxococcota</taxon>
        <taxon>Myxococcia</taxon>
        <taxon>Myxococcales</taxon>
        <taxon>Sorangiineae</taxon>
        <taxon>Pendulisporaceae</taxon>
        <taxon>Pendulispora</taxon>
    </lineage>
</organism>
<feature type="domain" description="HTH marR-type" evidence="5">
    <location>
        <begin position="4"/>
        <end position="139"/>
    </location>
</feature>
<dbReference type="Proteomes" id="UP001379533">
    <property type="component" value="Chromosome"/>
</dbReference>
<evidence type="ECO:0000313" key="7">
    <source>
        <dbReference type="EMBL" id="WXA98863.1"/>
    </source>
</evidence>
<dbReference type="SUPFAM" id="SSF46785">
    <property type="entry name" value="Winged helix' DNA-binding domain"/>
    <property type="match status" value="1"/>
</dbReference>
<dbReference type="Pfam" id="PF01047">
    <property type="entry name" value="MarR"/>
    <property type="match status" value="1"/>
</dbReference>
<dbReference type="PROSITE" id="PS51000">
    <property type="entry name" value="HTH_DEOR_2"/>
    <property type="match status" value="1"/>
</dbReference>
<keyword evidence="1" id="KW-0805">Transcription regulation</keyword>
<dbReference type="PANTHER" id="PTHR42756">
    <property type="entry name" value="TRANSCRIPTIONAL REGULATOR, MARR"/>
    <property type="match status" value="1"/>
</dbReference>
<evidence type="ECO:0000259" key="5">
    <source>
        <dbReference type="PROSITE" id="PS50995"/>
    </source>
</evidence>
<keyword evidence="3" id="KW-0804">Transcription</keyword>
<proteinExistence type="predicted"/>
<dbReference type="InterPro" id="IPR036388">
    <property type="entry name" value="WH-like_DNA-bd_sf"/>
</dbReference>
<dbReference type="InterPro" id="IPR036390">
    <property type="entry name" value="WH_DNA-bd_sf"/>
</dbReference>
<protein>
    <submittedName>
        <fullName evidence="7">MarR family transcriptional regulator</fullName>
    </submittedName>
</protein>
<keyword evidence="8" id="KW-1185">Reference proteome</keyword>
<gene>
    <name evidence="7" type="ORF">LZC95_18820</name>
</gene>
<keyword evidence="2" id="KW-0238">DNA-binding</keyword>
<dbReference type="SMART" id="SM00347">
    <property type="entry name" value="HTH_MARR"/>
    <property type="match status" value="1"/>
</dbReference>
<dbReference type="InterPro" id="IPR001034">
    <property type="entry name" value="DeoR_HTH"/>
</dbReference>
<evidence type="ECO:0000256" key="1">
    <source>
        <dbReference type="ARBA" id="ARBA00023015"/>
    </source>
</evidence>
<dbReference type="Gene3D" id="1.10.10.10">
    <property type="entry name" value="Winged helix-like DNA-binding domain superfamily/Winged helix DNA-binding domain"/>
    <property type="match status" value="1"/>
</dbReference>
<evidence type="ECO:0000256" key="2">
    <source>
        <dbReference type="ARBA" id="ARBA00023125"/>
    </source>
</evidence>
<evidence type="ECO:0000313" key="8">
    <source>
        <dbReference type="Proteomes" id="UP001379533"/>
    </source>
</evidence>
<dbReference type="PROSITE" id="PS50995">
    <property type="entry name" value="HTH_MARR_2"/>
    <property type="match status" value="1"/>
</dbReference>
<dbReference type="InterPro" id="IPR000835">
    <property type="entry name" value="HTH_MarR-typ"/>
</dbReference>
<name>A0ABZ2KJL2_9BACT</name>
<feature type="region of interest" description="Disordered" evidence="4">
    <location>
        <begin position="61"/>
        <end position="105"/>
    </location>
</feature>
<feature type="domain" description="HTH deoR-type" evidence="6">
    <location>
        <begin position="31"/>
        <end position="86"/>
    </location>
</feature>
<evidence type="ECO:0000256" key="4">
    <source>
        <dbReference type="SAM" id="MobiDB-lite"/>
    </source>
</evidence>
<dbReference type="PRINTS" id="PR00598">
    <property type="entry name" value="HTHMARR"/>
</dbReference>
<evidence type="ECO:0000259" key="6">
    <source>
        <dbReference type="PROSITE" id="PS51000"/>
    </source>
</evidence>
<reference evidence="7 8" key="1">
    <citation type="submission" date="2021-12" db="EMBL/GenBank/DDBJ databases">
        <title>Discovery of the Pendulisporaceae a myxobacterial family with distinct sporulation behavior and unique specialized metabolism.</title>
        <authorList>
            <person name="Garcia R."/>
            <person name="Popoff A."/>
            <person name="Bader C.D."/>
            <person name="Loehr J."/>
            <person name="Walesch S."/>
            <person name="Walt C."/>
            <person name="Boldt J."/>
            <person name="Bunk B."/>
            <person name="Haeckl F.J.F.P.J."/>
            <person name="Gunesch A.P."/>
            <person name="Birkelbach J."/>
            <person name="Nuebel U."/>
            <person name="Pietschmann T."/>
            <person name="Bach T."/>
            <person name="Mueller R."/>
        </authorList>
    </citation>
    <scope>NUCLEOTIDE SEQUENCE [LARGE SCALE GENOMIC DNA]</scope>
    <source>
        <strain evidence="7 8">MSr12523</strain>
    </source>
</reference>
<dbReference type="PANTHER" id="PTHR42756:SF1">
    <property type="entry name" value="TRANSCRIPTIONAL REPRESSOR OF EMRAB OPERON"/>
    <property type="match status" value="1"/>
</dbReference>
<feature type="compositionally biased region" description="Basic and acidic residues" evidence="4">
    <location>
        <begin position="81"/>
        <end position="90"/>
    </location>
</feature>